<reference evidence="2" key="1">
    <citation type="journal article" date="2013" name="New Phytol.">
        <title>Comparative genomic and transcriptomic analyses reveal the hemibiotrophic stage shift of Colletotrichum fungi.</title>
        <authorList>
            <person name="Gan P."/>
            <person name="Ikeda K."/>
            <person name="Irieda H."/>
            <person name="Narusaka M."/>
            <person name="O'Connell R.J."/>
            <person name="Narusaka Y."/>
            <person name="Takano Y."/>
            <person name="Kubo Y."/>
            <person name="Shirasu K."/>
        </authorList>
    </citation>
    <scope>NUCLEOTIDE SEQUENCE [LARGE SCALE GENOMIC DNA]</scope>
    <source>
        <strain evidence="2">104-T / ATCC 96160 / CBS 514.97 / LARS 414 / MAFF 240422</strain>
    </source>
</reference>
<sequence length="70" mass="8166">MTLQARTRSPLLLFSFRLPPALKPDTPLIMWHLYDTDTHLSTFVTDCIFQRGIRNMATYPAHYFEGSLFC</sequence>
<reference evidence="2" key="2">
    <citation type="journal article" date="2019" name="Mol. Plant Microbe Interact.">
        <title>Genome sequence resources for four phytopathogenic fungi from the Colletotrichum orbiculare species complex.</title>
        <authorList>
            <person name="Gan P."/>
            <person name="Tsushima A."/>
            <person name="Narusaka M."/>
            <person name="Narusaka Y."/>
            <person name="Takano Y."/>
            <person name="Kubo Y."/>
            <person name="Shirasu K."/>
        </authorList>
    </citation>
    <scope>GENOME REANNOTATION</scope>
    <source>
        <strain evidence="2">104-T / ATCC 96160 / CBS 514.97 / LARS 414 / MAFF 240422</strain>
    </source>
</reference>
<keyword evidence="2" id="KW-1185">Reference proteome</keyword>
<protein>
    <submittedName>
        <fullName evidence="1">Uncharacterized protein</fullName>
    </submittedName>
</protein>
<dbReference type="EMBL" id="AMCV02000008">
    <property type="protein sequence ID" value="TDZ22990.1"/>
    <property type="molecule type" value="Genomic_DNA"/>
</dbReference>
<organism evidence="1 2">
    <name type="scientific">Colletotrichum orbiculare (strain 104-T / ATCC 96160 / CBS 514.97 / LARS 414 / MAFF 240422)</name>
    <name type="common">Cucumber anthracnose fungus</name>
    <name type="synonym">Colletotrichum lagenarium</name>
    <dbReference type="NCBI Taxonomy" id="1213857"/>
    <lineage>
        <taxon>Eukaryota</taxon>
        <taxon>Fungi</taxon>
        <taxon>Dikarya</taxon>
        <taxon>Ascomycota</taxon>
        <taxon>Pezizomycotina</taxon>
        <taxon>Sordariomycetes</taxon>
        <taxon>Hypocreomycetidae</taxon>
        <taxon>Glomerellales</taxon>
        <taxon>Glomerellaceae</taxon>
        <taxon>Colletotrichum</taxon>
        <taxon>Colletotrichum orbiculare species complex</taxon>
    </lineage>
</organism>
<dbReference type="AlphaFoldDB" id="A0A484FYU4"/>
<accession>A0A484FYU4</accession>
<comment type="caution">
    <text evidence="1">The sequence shown here is derived from an EMBL/GenBank/DDBJ whole genome shotgun (WGS) entry which is preliminary data.</text>
</comment>
<evidence type="ECO:0000313" key="1">
    <source>
        <dbReference type="EMBL" id="TDZ22990.1"/>
    </source>
</evidence>
<evidence type="ECO:0000313" key="2">
    <source>
        <dbReference type="Proteomes" id="UP000014480"/>
    </source>
</evidence>
<dbReference type="Proteomes" id="UP000014480">
    <property type="component" value="Unassembled WGS sequence"/>
</dbReference>
<proteinExistence type="predicted"/>
<name>A0A484FYU4_COLOR</name>
<gene>
    <name evidence="1" type="ORF">Cob_v004102</name>
</gene>